<gene>
    <name evidence="3" type="ORF">UCREL1_18</name>
</gene>
<organism evidence="3 4">
    <name type="scientific">Eutypa lata (strain UCR-EL1)</name>
    <name type="common">Grapevine dieback disease fungus</name>
    <name type="synonym">Eutypa armeniacae</name>
    <dbReference type="NCBI Taxonomy" id="1287681"/>
    <lineage>
        <taxon>Eukaryota</taxon>
        <taxon>Fungi</taxon>
        <taxon>Dikarya</taxon>
        <taxon>Ascomycota</taxon>
        <taxon>Pezizomycotina</taxon>
        <taxon>Sordariomycetes</taxon>
        <taxon>Xylariomycetidae</taxon>
        <taxon>Xylariales</taxon>
        <taxon>Diatrypaceae</taxon>
        <taxon>Eutypa</taxon>
    </lineage>
</organism>
<keyword evidence="4" id="KW-1185">Reference proteome</keyword>
<dbReference type="AlphaFoldDB" id="M7U1V4"/>
<evidence type="ECO:0000259" key="2">
    <source>
        <dbReference type="Pfam" id="PF12697"/>
    </source>
</evidence>
<keyword evidence="1" id="KW-0732">Signal</keyword>
<reference evidence="4" key="1">
    <citation type="journal article" date="2013" name="Genome Announc.">
        <title>Draft genome sequence of the grapevine dieback fungus Eutypa lata UCR-EL1.</title>
        <authorList>
            <person name="Blanco-Ulate B."/>
            <person name="Rolshausen P.E."/>
            <person name="Cantu D."/>
        </authorList>
    </citation>
    <scope>NUCLEOTIDE SEQUENCE [LARGE SCALE GENOMIC DNA]</scope>
    <source>
        <strain evidence="4">UCR-EL1</strain>
    </source>
</reference>
<dbReference type="GO" id="GO:0016746">
    <property type="term" value="F:acyltransferase activity"/>
    <property type="evidence" value="ECO:0007669"/>
    <property type="project" value="UniProtKB-KW"/>
</dbReference>
<keyword evidence="3" id="KW-0012">Acyltransferase</keyword>
<keyword evidence="3" id="KW-0378">Hydrolase</keyword>
<accession>M7U1V4</accession>
<feature type="signal peptide" evidence="1">
    <location>
        <begin position="1"/>
        <end position="22"/>
    </location>
</feature>
<evidence type="ECO:0000313" key="4">
    <source>
        <dbReference type="Proteomes" id="UP000012174"/>
    </source>
</evidence>
<dbReference type="HOGENOM" id="CLU_067813_0_0_1"/>
<dbReference type="Proteomes" id="UP000012174">
    <property type="component" value="Unassembled WGS sequence"/>
</dbReference>
<dbReference type="OrthoDB" id="190201at2759"/>
<dbReference type="PANTHER" id="PTHR43194:SF2">
    <property type="entry name" value="PEROXISOMAL MEMBRANE PROTEIN LPX1"/>
    <property type="match status" value="1"/>
</dbReference>
<dbReference type="Pfam" id="PF12697">
    <property type="entry name" value="Abhydrolase_6"/>
    <property type="match status" value="1"/>
</dbReference>
<evidence type="ECO:0000313" key="3">
    <source>
        <dbReference type="EMBL" id="EMR72920.1"/>
    </source>
</evidence>
<feature type="chain" id="PRO_5004086344" evidence="1">
    <location>
        <begin position="23"/>
        <end position="361"/>
    </location>
</feature>
<dbReference type="PANTHER" id="PTHR43194">
    <property type="entry name" value="HYDROLASE ALPHA/BETA FOLD FAMILY"/>
    <property type="match status" value="1"/>
</dbReference>
<sequence>MARISSLIGTAIALAALPAASAKGLLERAMKPVCSAVSYVDPYHQIVDDAGYVLKNASVNDLTVSYAEGPDNGPPIVMFHAQLLDWFSYSRVMPELAKSFHVYAVDYPGHGQTVTPDDYPMNANQIGCDLADFIEQEIGQPVNVTGNSSGGLLALWLAANRPDLVQAAVLEDPPIFSSEAANINGTIANRAFNSSFKATYEKPDDFLIYWINDNSQYFINNIGPGTPLLLKTAVRAERKCNPDQPVEVGLLKNDDTDRMLLRGLDHQYDPRFGAAFYVGTWNEGFDHAEALAKVTCPTLLMHANFTYLADGTLNGAMSQEEADRAVSLLQDGTYMRVNATHVVNLDKPDLWLEAVKGFFGQ</sequence>
<dbReference type="KEGG" id="ela:UCREL1_18"/>
<dbReference type="InterPro" id="IPR029058">
    <property type="entry name" value="AB_hydrolase_fold"/>
</dbReference>
<dbReference type="Gene3D" id="3.40.50.1820">
    <property type="entry name" value="alpha/beta hydrolase"/>
    <property type="match status" value="1"/>
</dbReference>
<dbReference type="SUPFAM" id="SSF53474">
    <property type="entry name" value="alpha/beta-Hydrolases"/>
    <property type="match status" value="1"/>
</dbReference>
<keyword evidence="3" id="KW-0808">Transferase</keyword>
<dbReference type="ESTHER" id="eutla-m7u1v4">
    <property type="family name" value="Zearalenone-hydrolase-fam2"/>
</dbReference>
<dbReference type="GO" id="GO:0016787">
    <property type="term" value="F:hydrolase activity"/>
    <property type="evidence" value="ECO:0007669"/>
    <property type="project" value="UniProtKB-KW"/>
</dbReference>
<evidence type="ECO:0000256" key="1">
    <source>
        <dbReference type="SAM" id="SignalP"/>
    </source>
</evidence>
<dbReference type="InterPro" id="IPR000073">
    <property type="entry name" value="AB_hydrolase_1"/>
</dbReference>
<feature type="domain" description="AB hydrolase-1" evidence="2">
    <location>
        <begin position="85"/>
        <end position="351"/>
    </location>
</feature>
<dbReference type="EMBL" id="KB705353">
    <property type="protein sequence ID" value="EMR72920.1"/>
    <property type="molecule type" value="Genomic_DNA"/>
</dbReference>
<dbReference type="InterPro" id="IPR050228">
    <property type="entry name" value="Carboxylesterase_BioH"/>
</dbReference>
<protein>
    <submittedName>
        <fullName evidence="3">Putative hydrolase or acyltransferase protein</fullName>
    </submittedName>
</protein>
<name>M7U1V4_EUTLA</name>
<dbReference type="STRING" id="1287681.M7U1V4"/>
<proteinExistence type="predicted"/>
<dbReference type="eggNOG" id="ENOG502T6A1">
    <property type="taxonomic scope" value="Eukaryota"/>
</dbReference>